<evidence type="ECO:0000259" key="1">
    <source>
        <dbReference type="Pfam" id="PF02889"/>
    </source>
</evidence>
<proteinExistence type="predicted"/>
<keyword evidence="3" id="KW-1185">Reference proteome</keyword>
<evidence type="ECO:0000313" key="3">
    <source>
        <dbReference type="Proteomes" id="UP000828390"/>
    </source>
</evidence>
<name>A0A9D4HRT4_DREPO</name>
<comment type="caution">
    <text evidence="2">The sequence shown here is derived from an EMBL/GenBank/DDBJ whole genome shotgun (WGS) entry which is preliminary data.</text>
</comment>
<dbReference type="Pfam" id="PF02889">
    <property type="entry name" value="Sec63"/>
    <property type="match status" value="1"/>
</dbReference>
<dbReference type="SUPFAM" id="SSF158702">
    <property type="entry name" value="Sec63 N-terminal domain-like"/>
    <property type="match status" value="1"/>
</dbReference>
<dbReference type="Proteomes" id="UP000828390">
    <property type="component" value="Unassembled WGS sequence"/>
</dbReference>
<gene>
    <name evidence="2" type="ORF">DPMN_053048</name>
</gene>
<protein>
    <recommendedName>
        <fullName evidence="1">SEC63 domain-containing protein</fullName>
    </recommendedName>
</protein>
<dbReference type="InterPro" id="IPR004179">
    <property type="entry name" value="Sec63-dom"/>
</dbReference>
<reference evidence="2" key="2">
    <citation type="submission" date="2020-11" db="EMBL/GenBank/DDBJ databases">
        <authorList>
            <person name="McCartney M.A."/>
            <person name="Auch B."/>
            <person name="Kono T."/>
            <person name="Mallez S."/>
            <person name="Becker A."/>
            <person name="Gohl D.M."/>
            <person name="Silverstein K.A.T."/>
            <person name="Koren S."/>
            <person name="Bechman K.B."/>
            <person name="Herman A."/>
            <person name="Abrahante J.E."/>
            <person name="Garbe J."/>
        </authorList>
    </citation>
    <scope>NUCLEOTIDE SEQUENCE</scope>
    <source>
        <strain evidence="2">Duluth1</strain>
        <tissue evidence="2">Whole animal</tissue>
    </source>
</reference>
<evidence type="ECO:0000313" key="2">
    <source>
        <dbReference type="EMBL" id="KAH3727123.1"/>
    </source>
</evidence>
<dbReference type="EMBL" id="JAIWYP010000012">
    <property type="protein sequence ID" value="KAH3727123.1"/>
    <property type="molecule type" value="Genomic_DNA"/>
</dbReference>
<organism evidence="2 3">
    <name type="scientific">Dreissena polymorpha</name>
    <name type="common">Zebra mussel</name>
    <name type="synonym">Mytilus polymorpha</name>
    <dbReference type="NCBI Taxonomy" id="45954"/>
    <lineage>
        <taxon>Eukaryota</taxon>
        <taxon>Metazoa</taxon>
        <taxon>Spiralia</taxon>
        <taxon>Lophotrochozoa</taxon>
        <taxon>Mollusca</taxon>
        <taxon>Bivalvia</taxon>
        <taxon>Autobranchia</taxon>
        <taxon>Heteroconchia</taxon>
        <taxon>Euheterodonta</taxon>
        <taxon>Imparidentia</taxon>
        <taxon>Neoheterodontei</taxon>
        <taxon>Myida</taxon>
        <taxon>Dreissenoidea</taxon>
        <taxon>Dreissenidae</taxon>
        <taxon>Dreissena</taxon>
    </lineage>
</organism>
<reference evidence="2" key="1">
    <citation type="journal article" date="2019" name="bioRxiv">
        <title>The Genome of the Zebra Mussel, Dreissena polymorpha: A Resource for Invasive Species Research.</title>
        <authorList>
            <person name="McCartney M.A."/>
            <person name="Auch B."/>
            <person name="Kono T."/>
            <person name="Mallez S."/>
            <person name="Zhang Y."/>
            <person name="Obille A."/>
            <person name="Becker A."/>
            <person name="Abrahante J.E."/>
            <person name="Garbe J."/>
            <person name="Badalamenti J.P."/>
            <person name="Herman A."/>
            <person name="Mangelson H."/>
            <person name="Liachko I."/>
            <person name="Sullivan S."/>
            <person name="Sone E.D."/>
            <person name="Koren S."/>
            <person name="Silverstein K.A.T."/>
            <person name="Beckman K.B."/>
            <person name="Gohl D.M."/>
        </authorList>
    </citation>
    <scope>NUCLEOTIDE SEQUENCE</scope>
    <source>
        <strain evidence="2">Duluth1</strain>
        <tissue evidence="2">Whole animal</tissue>
    </source>
</reference>
<dbReference type="Gene3D" id="1.10.3380.10">
    <property type="entry name" value="Sec63 N-terminal domain-like domain"/>
    <property type="match status" value="1"/>
</dbReference>
<feature type="domain" description="SEC63" evidence="1">
    <location>
        <begin position="2"/>
        <end position="54"/>
    </location>
</feature>
<sequence>MEELDRLLHEECEMQVPGGTENSYGKVNILLQSYVSRQYLESFSLVSDQAYVAQVEWCSNRRFVMS</sequence>
<dbReference type="AlphaFoldDB" id="A0A9D4HRT4"/>
<accession>A0A9D4HRT4</accession>